<evidence type="ECO:0000256" key="1">
    <source>
        <dbReference type="SAM" id="Phobius"/>
    </source>
</evidence>
<keyword evidence="1" id="KW-0812">Transmembrane</keyword>
<gene>
    <name evidence="2" type="ORF">NIES1031_05680</name>
</gene>
<feature type="transmembrane region" description="Helical" evidence="1">
    <location>
        <begin position="427"/>
        <end position="449"/>
    </location>
</feature>
<feature type="transmembrane region" description="Helical" evidence="1">
    <location>
        <begin position="135"/>
        <end position="156"/>
    </location>
</feature>
<feature type="transmembrane region" description="Helical" evidence="1">
    <location>
        <begin position="318"/>
        <end position="341"/>
    </location>
</feature>
<feature type="transmembrane region" description="Helical" evidence="1">
    <location>
        <begin position="347"/>
        <end position="368"/>
    </location>
</feature>
<dbReference type="EMBL" id="MRCC01000004">
    <property type="protein sequence ID" value="OKH28063.1"/>
    <property type="molecule type" value="Genomic_DNA"/>
</dbReference>
<evidence type="ECO:0000313" key="3">
    <source>
        <dbReference type="Proteomes" id="UP000185984"/>
    </source>
</evidence>
<keyword evidence="1" id="KW-1133">Transmembrane helix</keyword>
<feature type="transmembrane region" description="Helical" evidence="1">
    <location>
        <begin position="203"/>
        <end position="223"/>
    </location>
</feature>
<organism evidence="2 3">
    <name type="scientific">Chroogloeocystis siderophila 5.2 s.c.1</name>
    <dbReference type="NCBI Taxonomy" id="247279"/>
    <lineage>
        <taxon>Bacteria</taxon>
        <taxon>Bacillati</taxon>
        <taxon>Cyanobacteriota</taxon>
        <taxon>Cyanophyceae</taxon>
        <taxon>Oscillatoriophycideae</taxon>
        <taxon>Chroococcales</taxon>
        <taxon>Chroococcaceae</taxon>
        <taxon>Chroogloeocystis</taxon>
    </lineage>
</organism>
<feature type="transmembrane region" description="Helical" evidence="1">
    <location>
        <begin position="269"/>
        <end position="297"/>
    </location>
</feature>
<dbReference type="AlphaFoldDB" id="A0A1U7HWU1"/>
<feature type="transmembrane region" description="Helical" evidence="1">
    <location>
        <begin position="86"/>
        <end position="114"/>
    </location>
</feature>
<keyword evidence="1" id="KW-0472">Membrane</keyword>
<reference evidence="2 3" key="1">
    <citation type="submission" date="2016-11" db="EMBL/GenBank/DDBJ databases">
        <title>Draft Genome Sequences of Nine Cyanobacterial Strains from Diverse Habitats.</title>
        <authorList>
            <person name="Zhu T."/>
            <person name="Hou S."/>
            <person name="Lu X."/>
            <person name="Hess W.R."/>
        </authorList>
    </citation>
    <scope>NUCLEOTIDE SEQUENCE [LARGE SCALE GENOMIC DNA]</scope>
    <source>
        <strain evidence="2 3">5.2 s.c.1</strain>
    </source>
</reference>
<sequence length="537" mass="61063">MKLKWIDRLGDLNPQLMREIQEIRISHLLIATIVSLLGQFLLIIFFQSQLPLDFDPTIPIINKYCLTNSYCLRDSVGFFVIHWQLWWANLFTILSILGVLILLVGGVYLLVYNLANEQRRGTLNFIRLSPQPPQIILSGKLLGVPSLLFLVAILAIPLHLYAGLSAEISLFLILEFYIFLLAGCFFFYSTAILFGLVSSSCGFAPWLASGAVLLFLLTTHYSVTGTLVDWLFLFSPMQIISYLIKATHLNLNYIDEGLLLPTSLYSRHWYNVLLGANAANLVMSALLNYSLCSYWIWQAIKRCYSHPQKTLLNKQQSYLLLVFFETVIIGFTVVKGIVPAWKEGMIYHYRFLLMFNWVMFLALILFLKPSRQGIQSDARYHHGEQPIQNLVWSSVLSVIVVNLAIASIFLVSWILFSLEASEKIPALFSLLICYNFILFCAVITQIITLRIVQKPALWITGVFAIVTILPVIVLNLLARNSSDNSLLWLFTPYAWVVTQSTSQVSIWLVIVMQWSILGLCTLQLMHDIKKIGESASK</sequence>
<feature type="transmembrane region" description="Helical" evidence="1">
    <location>
        <begin position="176"/>
        <end position="196"/>
    </location>
</feature>
<keyword evidence="3" id="KW-1185">Reference proteome</keyword>
<feature type="transmembrane region" description="Helical" evidence="1">
    <location>
        <begin position="504"/>
        <end position="525"/>
    </location>
</feature>
<accession>A0A1U7HWU1</accession>
<comment type="caution">
    <text evidence="2">The sequence shown here is derived from an EMBL/GenBank/DDBJ whole genome shotgun (WGS) entry which is preliminary data.</text>
</comment>
<feature type="transmembrane region" description="Helical" evidence="1">
    <location>
        <begin position="456"/>
        <end position="478"/>
    </location>
</feature>
<name>A0A1U7HWU1_9CHRO</name>
<feature type="transmembrane region" description="Helical" evidence="1">
    <location>
        <begin position="25"/>
        <end position="46"/>
    </location>
</feature>
<protein>
    <submittedName>
        <fullName evidence="2">Uncharacterized protein</fullName>
    </submittedName>
</protein>
<dbReference type="STRING" id="247279.NIES1031_05680"/>
<evidence type="ECO:0000313" key="2">
    <source>
        <dbReference type="EMBL" id="OKH28063.1"/>
    </source>
</evidence>
<dbReference type="Proteomes" id="UP000185984">
    <property type="component" value="Unassembled WGS sequence"/>
</dbReference>
<proteinExistence type="predicted"/>
<feature type="transmembrane region" description="Helical" evidence="1">
    <location>
        <begin position="389"/>
        <end position="415"/>
    </location>
</feature>